<dbReference type="AlphaFoldDB" id="A0A2A2SKD6"/>
<protein>
    <submittedName>
        <fullName evidence="1">Uncharacterized protein</fullName>
    </submittedName>
</protein>
<dbReference type="RefSeq" id="WP_095996801.1">
    <property type="nucleotide sequence ID" value="NZ_NSLI01000001.1"/>
</dbReference>
<accession>A0A2A2SKD6</accession>
<organism evidence="1 2">
    <name type="scientific">Sphingomonas lenta</name>
    <dbReference type="NCBI Taxonomy" id="1141887"/>
    <lineage>
        <taxon>Bacteria</taxon>
        <taxon>Pseudomonadati</taxon>
        <taxon>Pseudomonadota</taxon>
        <taxon>Alphaproteobacteria</taxon>
        <taxon>Sphingomonadales</taxon>
        <taxon>Sphingomonadaceae</taxon>
        <taxon>Sphingomonas</taxon>
    </lineage>
</organism>
<proteinExistence type="predicted"/>
<dbReference type="Proteomes" id="UP000218151">
    <property type="component" value="Unassembled WGS sequence"/>
</dbReference>
<evidence type="ECO:0000313" key="1">
    <source>
        <dbReference type="EMBL" id="PAX09693.1"/>
    </source>
</evidence>
<gene>
    <name evidence="1" type="ORF">CKY28_02890</name>
</gene>
<evidence type="ECO:0000313" key="2">
    <source>
        <dbReference type="Proteomes" id="UP000218151"/>
    </source>
</evidence>
<comment type="caution">
    <text evidence="1">The sequence shown here is derived from an EMBL/GenBank/DDBJ whole genome shotgun (WGS) entry which is preliminary data.</text>
</comment>
<reference evidence="2" key="1">
    <citation type="submission" date="2017-09" db="EMBL/GenBank/DDBJ databases">
        <authorList>
            <person name="Feng G."/>
            <person name="Zhu H."/>
        </authorList>
    </citation>
    <scope>NUCLEOTIDE SEQUENCE [LARGE SCALE GENOMIC DNA]</scope>
    <source>
        <strain evidence="2">1PNM-20</strain>
    </source>
</reference>
<sequence length="78" mass="8576">MNLALKRGAEVAAMLMIGDGLIGMLQPKRHIPLWRSDFPPLRAVVRQFDGKPLIRRRLAGLAQVAIGLAMAAPLHRRG</sequence>
<keyword evidence="2" id="KW-1185">Reference proteome</keyword>
<dbReference type="EMBL" id="NSLI01000001">
    <property type="protein sequence ID" value="PAX09693.1"/>
    <property type="molecule type" value="Genomic_DNA"/>
</dbReference>
<dbReference type="OrthoDB" id="4951688at2"/>
<name>A0A2A2SKD6_9SPHN</name>